<comment type="caution">
    <text evidence="2">The sequence shown here is derived from an EMBL/GenBank/DDBJ whole genome shotgun (WGS) entry which is preliminary data.</text>
</comment>
<dbReference type="EMBL" id="JXTC01000020">
    <property type="protein sequence ID" value="PON99227.1"/>
    <property type="molecule type" value="Genomic_DNA"/>
</dbReference>
<gene>
    <name evidence="2" type="primary">TorMYOSIN</name>
    <name evidence="2" type="ORF">TorRG33x02_050870</name>
</gene>
<name>A0A2P5FN39_TREOI</name>
<organism evidence="2 3">
    <name type="scientific">Trema orientale</name>
    <name type="common">Charcoal tree</name>
    <name type="synonym">Celtis orientalis</name>
    <dbReference type="NCBI Taxonomy" id="63057"/>
    <lineage>
        <taxon>Eukaryota</taxon>
        <taxon>Viridiplantae</taxon>
        <taxon>Streptophyta</taxon>
        <taxon>Embryophyta</taxon>
        <taxon>Tracheophyta</taxon>
        <taxon>Spermatophyta</taxon>
        <taxon>Magnoliopsida</taxon>
        <taxon>eudicotyledons</taxon>
        <taxon>Gunneridae</taxon>
        <taxon>Pentapetalae</taxon>
        <taxon>rosids</taxon>
        <taxon>fabids</taxon>
        <taxon>Rosales</taxon>
        <taxon>Cannabaceae</taxon>
        <taxon>Trema</taxon>
    </lineage>
</organism>
<evidence type="ECO:0000313" key="3">
    <source>
        <dbReference type="Proteomes" id="UP000237000"/>
    </source>
</evidence>
<feature type="coiled-coil region" evidence="1">
    <location>
        <begin position="259"/>
        <end position="289"/>
    </location>
</feature>
<protein>
    <submittedName>
        <fullName evidence="2">Myosin heavy chain-related protein</fullName>
    </submittedName>
</protein>
<dbReference type="PANTHER" id="PTHR33476:SF22">
    <property type="entry name" value="PROTEIN POLAR LOCALIZATION DURING ASYMMETRIC DIVISION AND REDISTRIBUTION"/>
    <property type="match status" value="1"/>
</dbReference>
<evidence type="ECO:0000256" key="1">
    <source>
        <dbReference type="SAM" id="Coils"/>
    </source>
</evidence>
<dbReference type="AlphaFoldDB" id="A0A2P5FN39"/>
<dbReference type="FunCoup" id="A0A2P5FN39">
    <property type="interactions" value="178"/>
</dbReference>
<keyword evidence="3" id="KW-1185">Reference proteome</keyword>
<evidence type="ECO:0000313" key="2">
    <source>
        <dbReference type="EMBL" id="PON99227.1"/>
    </source>
</evidence>
<dbReference type="STRING" id="63057.A0A2P5FN39"/>
<dbReference type="OrthoDB" id="1192207at2759"/>
<accession>A0A2P5FN39</accession>
<dbReference type="PANTHER" id="PTHR33476">
    <property type="entry name" value="EMB|CAB62613.1"/>
    <property type="match status" value="1"/>
</dbReference>
<dbReference type="Proteomes" id="UP000237000">
    <property type="component" value="Unassembled WGS sequence"/>
</dbReference>
<dbReference type="GO" id="GO:0008356">
    <property type="term" value="P:asymmetric cell division"/>
    <property type="evidence" value="ECO:0007669"/>
    <property type="project" value="InterPro"/>
</dbReference>
<dbReference type="InParanoid" id="A0A2P5FN39"/>
<reference evidence="3" key="1">
    <citation type="submission" date="2016-06" db="EMBL/GenBank/DDBJ databases">
        <title>Parallel loss of symbiosis genes in relatives of nitrogen-fixing non-legume Parasponia.</title>
        <authorList>
            <person name="Van Velzen R."/>
            <person name="Holmer R."/>
            <person name="Bu F."/>
            <person name="Rutten L."/>
            <person name="Van Zeijl A."/>
            <person name="Liu W."/>
            <person name="Santuari L."/>
            <person name="Cao Q."/>
            <person name="Sharma T."/>
            <person name="Shen D."/>
            <person name="Roswanjaya Y."/>
            <person name="Wardhani T."/>
            <person name="Kalhor M.S."/>
            <person name="Jansen J."/>
            <person name="Van den Hoogen J."/>
            <person name="Gungor B."/>
            <person name="Hartog M."/>
            <person name="Hontelez J."/>
            <person name="Verver J."/>
            <person name="Yang W.-C."/>
            <person name="Schijlen E."/>
            <person name="Repin R."/>
            <person name="Schilthuizen M."/>
            <person name="Schranz E."/>
            <person name="Heidstra R."/>
            <person name="Miyata K."/>
            <person name="Fedorova E."/>
            <person name="Kohlen W."/>
            <person name="Bisseling T."/>
            <person name="Smit S."/>
            <person name="Geurts R."/>
        </authorList>
    </citation>
    <scope>NUCLEOTIDE SEQUENCE [LARGE SCALE GENOMIC DNA]</scope>
    <source>
        <strain evidence="3">cv. RG33-2</strain>
    </source>
</reference>
<keyword evidence="1" id="KW-0175">Coiled coil</keyword>
<proteinExistence type="predicted"/>
<dbReference type="InterPro" id="IPR040348">
    <property type="entry name" value="POLAR-like"/>
</dbReference>
<feature type="coiled-coil region" evidence="1">
    <location>
        <begin position="336"/>
        <end position="363"/>
    </location>
</feature>
<sequence>MKKMETHNNNGFSKTLNPTPLCKSQIRPLRIADILVEEEDEDEDEEEEYGGWKALRNFDMNGIGSRRRDRSSARPCSSPRRIIARFLAALWPARERKLLIGTQKMEEGVGELGGGSVHTTCSMNVPSGCDSHIPALEGQDSGRCRRESRDASFNLGIAFGLLYLIGASKNEITKMVEVRKQMEILLQNIRDELQKNDSPFKPSQPSDHLAYSINNFRESSNSHTQLSPQTNFIGTTSYMIPESETILQCSGSTERTMHEAEQECRLSEMDELEAELEAELERLQLHLDTENPVELPQQQRLTVKAVVIDPQEVCTEELHTGVRPIELERKLHELLEFRQQERIKELEEALECAKQKLGEKEAEVSWWKDTARLISQHIPERSRTVSLHDPETFHSLR</sequence>